<feature type="compositionally biased region" description="Polar residues" evidence="1">
    <location>
        <begin position="28"/>
        <end position="39"/>
    </location>
</feature>
<comment type="caution">
    <text evidence="2">The sequence shown here is derived from an EMBL/GenBank/DDBJ whole genome shotgun (WGS) entry which is preliminary data.</text>
</comment>
<organism evidence="2 3">
    <name type="scientific">Allacma fusca</name>
    <dbReference type="NCBI Taxonomy" id="39272"/>
    <lineage>
        <taxon>Eukaryota</taxon>
        <taxon>Metazoa</taxon>
        <taxon>Ecdysozoa</taxon>
        <taxon>Arthropoda</taxon>
        <taxon>Hexapoda</taxon>
        <taxon>Collembola</taxon>
        <taxon>Symphypleona</taxon>
        <taxon>Sminthuridae</taxon>
        <taxon>Allacma</taxon>
    </lineage>
</organism>
<dbReference type="AlphaFoldDB" id="A0A8J2KVM1"/>
<name>A0A8J2KVM1_9HEXA</name>
<sequence length="98" mass="10888">MLERCIIPFAEGGMDEKYLSESDDEIKSNSLTSSLTPGQSPHPSPPRKIPRMANPELEDPSRSIEDSLPDPTLCLLVTAELAREVIRFVSLDNCRHVP</sequence>
<evidence type="ECO:0000313" key="2">
    <source>
        <dbReference type="EMBL" id="CAG7820611.1"/>
    </source>
</evidence>
<keyword evidence="3" id="KW-1185">Reference proteome</keyword>
<gene>
    <name evidence="2" type="ORF">AFUS01_LOCUS30995</name>
</gene>
<dbReference type="Proteomes" id="UP000708208">
    <property type="component" value="Unassembled WGS sequence"/>
</dbReference>
<reference evidence="2" key="1">
    <citation type="submission" date="2021-06" db="EMBL/GenBank/DDBJ databases">
        <authorList>
            <person name="Hodson N. C."/>
            <person name="Mongue J. A."/>
            <person name="Jaron S. K."/>
        </authorList>
    </citation>
    <scope>NUCLEOTIDE SEQUENCE</scope>
</reference>
<feature type="region of interest" description="Disordered" evidence="1">
    <location>
        <begin position="17"/>
        <end position="69"/>
    </location>
</feature>
<evidence type="ECO:0000256" key="1">
    <source>
        <dbReference type="SAM" id="MobiDB-lite"/>
    </source>
</evidence>
<proteinExistence type="predicted"/>
<evidence type="ECO:0000313" key="3">
    <source>
        <dbReference type="Proteomes" id="UP000708208"/>
    </source>
</evidence>
<dbReference type="EMBL" id="CAJVCH010484494">
    <property type="protein sequence ID" value="CAG7820611.1"/>
    <property type="molecule type" value="Genomic_DNA"/>
</dbReference>
<accession>A0A8J2KVM1</accession>
<protein>
    <submittedName>
        <fullName evidence="2">Uncharacterized protein</fullName>
    </submittedName>
</protein>